<dbReference type="EMBL" id="CADEBD010000422">
    <property type="protein sequence ID" value="CAB3254339.1"/>
    <property type="molecule type" value="Genomic_DNA"/>
</dbReference>
<feature type="compositionally biased region" description="Low complexity" evidence="1">
    <location>
        <begin position="145"/>
        <end position="154"/>
    </location>
</feature>
<name>A0A8S1B484_ARCPL</name>
<dbReference type="AlphaFoldDB" id="A0A8S1B484"/>
<gene>
    <name evidence="2" type="ORF">APLA_LOCUS14659</name>
</gene>
<proteinExistence type="predicted"/>
<dbReference type="Proteomes" id="UP000494256">
    <property type="component" value="Unassembled WGS sequence"/>
</dbReference>
<feature type="compositionally biased region" description="Low complexity" evidence="1">
    <location>
        <begin position="11"/>
        <end position="26"/>
    </location>
</feature>
<reference evidence="2 3" key="1">
    <citation type="submission" date="2020-04" db="EMBL/GenBank/DDBJ databases">
        <authorList>
            <person name="Wallbank WR R."/>
            <person name="Pardo Diaz C."/>
            <person name="Kozak K."/>
            <person name="Martin S."/>
            <person name="Jiggins C."/>
            <person name="Moest M."/>
            <person name="Warren A I."/>
            <person name="Byers J.R.P. K."/>
            <person name="Montejo-Kovacevich G."/>
            <person name="Yen C E."/>
        </authorList>
    </citation>
    <scope>NUCLEOTIDE SEQUENCE [LARGE SCALE GENOMIC DNA]</scope>
</reference>
<sequence>MRTRRVKPRPGRQNGNEPNENQQNRGRNCDCLRAEGDEAVSYKVTVLPKLQYWRVVSSECCGAGGAAYTSDAVDRHLCSLRVPCERERRTARAQLAAAAPAPPPAPPPGPPPAPPPAAPGAPAAAPPAPAAAPPAAPPGPFIYNTTHAPSPTTPRRTRRPQWRGNSTPPGGVEGDDPGPSPFYTRLHTRRPRKPFPLSTRILVERDLCATYSHVSDRGSR</sequence>
<comment type="caution">
    <text evidence="2">The sequence shown here is derived from an EMBL/GenBank/DDBJ whole genome shotgun (WGS) entry which is preliminary data.</text>
</comment>
<evidence type="ECO:0000256" key="1">
    <source>
        <dbReference type="SAM" id="MobiDB-lite"/>
    </source>
</evidence>
<accession>A0A8S1B484</accession>
<feature type="region of interest" description="Disordered" evidence="1">
    <location>
        <begin position="89"/>
        <end position="198"/>
    </location>
</feature>
<feature type="compositionally biased region" description="Basic residues" evidence="1">
    <location>
        <begin position="1"/>
        <end position="10"/>
    </location>
</feature>
<feature type="region of interest" description="Disordered" evidence="1">
    <location>
        <begin position="1"/>
        <end position="27"/>
    </location>
</feature>
<protein>
    <submittedName>
        <fullName evidence="2">Uncharacterized protein</fullName>
    </submittedName>
</protein>
<evidence type="ECO:0000313" key="2">
    <source>
        <dbReference type="EMBL" id="CAB3254339.1"/>
    </source>
</evidence>
<feature type="compositionally biased region" description="Pro residues" evidence="1">
    <location>
        <begin position="100"/>
        <end position="140"/>
    </location>
</feature>
<organism evidence="2 3">
    <name type="scientific">Arctia plantaginis</name>
    <name type="common">Wood tiger moth</name>
    <name type="synonym">Phalaena plantaginis</name>
    <dbReference type="NCBI Taxonomy" id="874455"/>
    <lineage>
        <taxon>Eukaryota</taxon>
        <taxon>Metazoa</taxon>
        <taxon>Ecdysozoa</taxon>
        <taxon>Arthropoda</taxon>
        <taxon>Hexapoda</taxon>
        <taxon>Insecta</taxon>
        <taxon>Pterygota</taxon>
        <taxon>Neoptera</taxon>
        <taxon>Endopterygota</taxon>
        <taxon>Lepidoptera</taxon>
        <taxon>Glossata</taxon>
        <taxon>Ditrysia</taxon>
        <taxon>Noctuoidea</taxon>
        <taxon>Erebidae</taxon>
        <taxon>Arctiinae</taxon>
        <taxon>Arctia</taxon>
    </lineage>
</organism>
<dbReference type="OrthoDB" id="5975154at2759"/>
<evidence type="ECO:0000313" key="3">
    <source>
        <dbReference type="Proteomes" id="UP000494256"/>
    </source>
</evidence>